<comment type="caution">
    <text evidence="2">The sequence shown here is derived from an EMBL/GenBank/DDBJ whole genome shotgun (WGS) entry which is preliminary data.</text>
</comment>
<dbReference type="AlphaFoldDB" id="A0A8S1JXL4"/>
<keyword evidence="1" id="KW-0472">Membrane</keyword>
<proteinExistence type="predicted"/>
<name>A0A8S1JXL4_PARPR</name>
<keyword evidence="1" id="KW-1133">Transmembrane helix</keyword>
<protein>
    <submittedName>
        <fullName evidence="2">Uncharacterized protein</fullName>
    </submittedName>
</protein>
<keyword evidence="1" id="KW-0812">Transmembrane</keyword>
<dbReference type="EMBL" id="CAJJDM010000006">
    <property type="protein sequence ID" value="CAD8045410.1"/>
    <property type="molecule type" value="Genomic_DNA"/>
</dbReference>
<reference evidence="2" key="1">
    <citation type="submission" date="2021-01" db="EMBL/GenBank/DDBJ databases">
        <authorList>
            <consortium name="Genoscope - CEA"/>
            <person name="William W."/>
        </authorList>
    </citation>
    <scope>NUCLEOTIDE SEQUENCE</scope>
</reference>
<organism evidence="2 3">
    <name type="scientific">Paramecium primaurelia</name>
    <dbReference type="NCBI Taxonomy" id="5886"/>
    <lineage>
        <taxon>Eukaryota</taxon>
        <taxon>Sar</taxon>
        <taxon>Alveolata</taxon>
        <taxon>Ciliophora</taxon>
        <taxon>Intramacronucleata</taxon>
        <taxon>Oligohymenophorea</taxon>
        <taxon>Peniculida</taxon>
        <taxon>Parameciidae</taxon>
        <taxon>Paramecium</taxon>
    </lineage>
</organism>
<evidence type="ECO:0000256" key="1">
    <source>
        <dbReference type="SAM" id="Phobius"/>
    </source>
</evidence>
<accession>A0A8S1JXL4</accession>
<evidence type="ECO:0000313" key="2">
    <source>
        <dbReference type="EMBL" id="CAD8045410.1"/>
    </source>
</evidence>
<evidence type="ECO:0000313" key="3">
    <source>
        <dbReference type="Proteomes" id="UP000688137"/>
    </source>
</evidence>
<sequence length="117" mass="13276">MADPIKIVMCILCCPQWFSYYSFLHNCARTCDITSKIFKSIGSTLWKVLFVLFMAFCGFELVNCVLCIVGCVHCFGTPFQAYQGGSTWVDSFHKMVLEPSCDFEGKISDILGKMFKH</sequence>
<keyword evidence="3" id="KW-1185">Reference proteome</keyword>
<dbReference type="Proteomes" id="UP000688137">
    <property type="component" value="Unassembled WGS sequence"/>
</dbReference>
<feature type="transmembrane region" description="Helical" evidence="1">
    <location>
        <begin position="48"/>
        <end position="72"/>
    </location>
</feature>
<gene>
    <name evidence="2" type="ORF">PPRIM_AZ9-3.1.T0090405</name>
</gene>